<dbReference type="AlphaFoldDB" id="A0A5R9F6Q6"/>
<dbReference type="OrthoDB" id="2967280at2"/>
<protein>
    <submittedName>
        <fullName evidence="2">Uncharacterized protein</fullName>
    </submittedName>
</protein>
<organism evidence="2 3">
    <name type="scientific">Exobacillus caeni</name>
    <dbReference type="NCBI Taxonomy" id="2574798"/>
    <lineage>
        <taxon>Bacteria</taxon>
        <taxon>Bacillati</taxon>
        <taxon>Bacillota</taxon>
        <taxon>Bacilli</taxon>
        <taxon>Bacillales</taxon>
        <taxon>Guptibacillaceae</taxon>
        <taxon>Exobacillus</taxon>
    </lineage>
</organism>
<comment type="caution">
    <text evidence="2">The sequence shown here is derived from an EMBL/GenBank/DDBJ whole genome shotgun (WGS) entry which is preliminary data.</text>
</comment>
<proteinExistence type="predicted"/>
<sequence>MIESFLDVSLISPQYFLILSVLLGAAFFLTWSYIHCNKNIEVLFLKERANTSLANCIVIAILHLAFNNIQQWITVLIKRKESPASDPDDDHNLLLLLNKERIFKEENNEKIFNIYFINNNGDIAQWLQYE</sequence>
<keyword evidence="1" id="KW-0812">Transmembrane</keyword>
<keyword evidence="1" id="KW-1133">Transmembrane helix</keyword>
<gene>
    <name evidence="2" type="ORF">FCL54_04210</name>
</gene>
<feature type="transmembrane region" description="Helical" evidence="1">
    <location>
        <begin position="15"/>
        <end position="34"/>
    </location>
</feature>
<name>A0A5R9F6Q6_9BACL</name>
<evidence type="ECO:0000313" key="2">
    <source>
        <dbReference type="EMBL" id="TLS38711.1"/>
    </source>
</evidence>
<dbReference type="RefSeq" id="WP_138123542.1">
    <property type="nucleotide sequence ID" value="NZ_SWLG01000002.1"/>
</dbReference>
<keyword evidence="1" id="KW-0472">Membrane</keyword>
<dbReference type="EMBL" id="SWLG01000002">
    <property type="protein sequence ID" value="TLS38711.1"/>
    <property type="molecule type" value="Genomic_DNA"/>
</dbReference>
<reference evidence="2 3" key="1">
    <citation type="submission" date="2019-04" db="EMBL/GenBank/DDBJ databases">
        <title>Bacillus caeni sp. nov., a bacterium isolated from mangrove sediment.</title>
        <authorList>
            <person name="Huang H."/>
            <person name="Mo K."/>
            <person name="Hu Y."/>
        </authorList>
    </citation>
    <scope>NUCLEOTIDE SEQUENCE [LARGE SCALE GENOMIC DNA]</scope>
    <source>
        <strain evidence="2 3">HB172195</strain>
    </source>
</reference>
<evidence type="ECO:0000313" key="3">
    <source>
        <dbReference type="Proteomes" id="UP000308230"/>
    </source>
</evidence>
<dbReference type="Proteomes" id="UP000308230">
    <property type="component" value="Unassembled WGS sequence"/>
</dbReference>
<keyword evidence="3" id="KW-1185">Reference proteome</keyword>
<accession>A0A5R9F6Q6</accession>
<evidence type="ECO:0000256" key="1">
    <source>
        <dbReference type="SAM" id="Phobius"/>
    </source>
</evidence>